<accession>A0AAV5X4C8</accession>
<proteinExistence type="predicted"/>
<dbReference type="Proteomes" id="UP001432322">
    <property type="component" value="Unassembled WGS sequence"/>
</dbReference>
<dbReference type="EMBL" id="BTSY01000117">
    <property type="protein sequence ID" value="GMT37377.1"/>
    <property type="molecule type" value="Genomic_DNA"/>
</dbReference>
<dbReference type="Pfam" id="PF02825">
    <property type="entry name" value="WWE"/>
    <property type="match status" value="1"/>
</dbReference>
<sequence>SCSCCSSPCCCGRSCRCCTCGSSPSARTASAPCGCSCCSGRRDFPDPRPPPKNLRNKEVNLEWDSVVSRTTGEWIPLMLDLATSKKKLPTENKNVYLVADLTNSVWRFASDEWKKDKLIKGILREEIVSRIAKLKLNPTEEMSFEIGTYLHFACLIFESMAADYIKVLSSEGPSIVTTLLDLIDFASTNMDLNEFTVSTVISTTLLWLEMYDKYSHYIRRLEQYSKCEQPLVFSFFSFEDRYNATRSKWQQYTPAACKKLTKAFLAGEQSVAVKNGRRDSIVDLIDMVQSQEGSSDRLHVSVMVAEADIERIDIDQFLAVEKSSVFSEVEMAKTVNVLVALLAKCHIASYGRPRWHSSCW</sequence>
<dbReference type="InterPro" id="IPR004170">
    <property type="entry name" value="WWE_dom"/>
</dbReference>
<comment type="caution">
    <text evidence="2">The sequence shown here is derived from an EMBL/GenBank/DDBJ whole genome shotgun (WGS) entry which is preliminary data.</text>
</comment>
<gene>
    <name evidence="2" type="ORF">PFISCL1PPCAC_28674</name>
</gene>
<keyword evidence="3" id="KW-1185">Reference proteome</keyword>
<protein>
    <recommendedName>
        <fullName evidence="1">WWE domain-containing protein</fullName>
    </recommendedName>
</protein>
<name>A0AAV5X4C8_9BILA</name>
<dbReference type="AlphaFoldDB" id="A0AAV5X4C8"/>
<evidence type="ECO:0000313" key="2">
    <source>
        <dbReference type="EMBL" id="GMT37377.1"/>
    </source>
</evidence>
<reference evidence="2" key="1">
    <citation type="submission" date="2023-10" db="EMBL/GenBank/DDBJ databases">
        <title>Genome assembly of Pristionchus species.</title>
        <authorList>
            <person name="Yoshida K."/>
            <person name="Sommer R.J."/>
        </authorList>
    </citation>
    <scope>NUCLEOTIDE SEQUENCE</scope>
    <source>
        <strain evidence="2">RS5133</strain>
    </source>
</reference>
<evidence type="ECO:0000313" key="3">
    <source>
        <dbReference type="Proteomes" id="UP001432322"/>
    </source>
</evidence>
<dbReference type="InterPro" id="IPR037197">
    <property type="entry name" value="WWE_dom_sf"/>
</dbReference>
<organism evidence="2 3">
    <name type="scientific">Pristionchus fissidentatus</name>
    <dbReference type="NCBI Taxonomy" id="1538716"/>
    <lineage>
        <taxon>Eukaryota</taxon>
        <taxon>Metazoa</taxon>
        <taxon>Ecdysozoa</taxon>
        <taxon>Nematoda</taxon>
        <taxon>Chromadorea</taxon>
        <taxon>Rhabditida</taxon>
        <taxon>Rhabditina</taxon>
        <taxon>Diplogasteromorpha</taxon>
        <taxon>Diplogasteroidea</taxon>
        <taxon>Neodiplogasteridae</taxon>
        <taxon>Pristionchus</taxon>
    </lineage>
</organism>
<feature type="domain" description="WWE" evidence="1">
    <location>
        <begin position="242"/>
        <end position="296"/>
    </location>
</feature>
<dbReference type="Gene3D" id="3.30.720.50">
    <property type="match status" value="1"/>
</dbReference>
<dbReference type="SUPFAM" id="SSF117839">
    <property type="entry name" value="WWE domain"/>
    <property type="match status" value="1"/>
</dbReference>
<evidence type="ECO:0000259" key="1">
    <source>
        <dbReference type="Pfam" id="PF02825"/>
    </source>
</evidence>
<feature type="non-terminal residue" evidence="2">
    <location>
        <position position="1"/>
    </location>
</feature>